<comment type="caution">
    <text evidence="1">The sequence shown here is derived from an EMBL/GenBank/DDBJ whole genome shotgun (WGS) entry which is preliminary data.</text>
</comment>
<dbReference type="EMBL" id="VSRR010060261">
    <property type="protein sequence ID" value="MPC82612.1"/>
    <property type="molecule type" value="Genomic_DNA"/>
</dbReference>
<evidence type="ECO:0008006" key="3">
    <source>
        <dbReference type="Google" id="ProtNLM"/>
    </source>
</evidence>
<protein>
    <recommendedName>
        <fullName evidence="3">C-type lectin domain-containing protein</fullName>
    </recommendedName>
</protein>
<accession>A0A5B7IFG8</accession>
<dbReference type="Proteomes" id="UP000324222">
    <property type="component" value="Unassembled WGS sequence"/>
</dbReference>
<gene>
    <name evidence="1" type="ORF">E2C01_077287</name>
</gene>
<organism evidence="1 2">
    <name type="scientific">Portunus trituberculatus</name>
    <name type="common">Swimming crab</name>
    <name type="synonym">Neptunus trituberculatus</name>
    <dbReference type="NCBI Taxonomy" id="210409"/>
    <lineage>
        <taxon>Eukaryota</taxon>
        <taxon>Metazoa</taxon>
        <taxon>Ecdysozoa</taxon>
        <taxon>Arthropoda</taxon>
        <taxon>Crustacea</taxon>
        <taxon>Multicrustacea</taxon>
        <taxon>Malacostraca</taxon>
        <taxon>Eumalacostraca</taxon>
        <taxon>Eucarida</taxon>
        <taxon>Decapoda</taxon>
        <taxon>Pleocyemata</taxon>
        <taxon>Brachyura</taxon>
        <taxon>Eubrachyura</taxon>
        <taxon>Portunoidea</taxon>
        <taxon>Portunidae</taxon>
        <taxon>Portuninae</taxon>
        <taxon>Portunus</taxon>
    </lineage>
</organism>
<dbReference type="AlphaFoldDB" id="A0A5B7IFG8"/>
<name>A0A5B7IFG8_PORTR</name>
<sequence>MTARSNCRNRGGDLLVTDDIHGLWQYIDQNFGGDGSPKRRYLWCLTSARWSDLKRFYADCPWNDYCFHVRDPSLCAEHITEVIVSAMEVYCTFLILSST</sequence>
<proteinExistence type="predicted"/>
<evidence type="ECO:0000313" key="2">
    <source>
        <dbReference type="Proteomes" id="UP000324222"/>
    </source>
</evidence>
<keyword evidence="2" id="KW-1185">Reference proteome</keyword>
<reference evidence="1 2" key="1">
    <citation type="submission" date="2019-05" db="EMBL/GenBank/DDBJ databases">
        <title>Another draft genome of Portunus trituberculatus and its Hox gene families provides insights of decapod evolution.</title>
        <authorList>
            <person name="Jeong J.-H."/>
            <person name="Song I."/>
            <person name="Kim S."/>
            <person name="Choi T."/>
            <person name="Kim D."/>
            <person name="Ryu S."/>
            <person name="Kim W."/>
        </authorList>
    </citation>
    <scope>NUCLEOTIDE SEQUENCE [LARGE SCALE GENOMIC DNA]</scope>
    <source>
        <tissue evidence="1">Muscle</tissue>
    </source>
</reference>
<evidence type="ECO:0000313" key="1">
    <source>
        <dbReference type="EMBL" id="MPC82612.1"/>
    </source>
</evidence>